<name>A0A2P6QVA7_ROSCH</name>
<protein>
    <submittedName>
        <fullName evidence="1">Uncharacterized protein</fullName>
    </submittedName>
</protein>
<keyword evidence="2" id="KW-1185">Reference proteome</keyword>
<dbReference type="Proteomes" id="UP000238479">
    <property type="component" value="Chromosome 4"/>
</dbReference>
<comment type="caution">
    <text evidence="1">The sequence shown here is derived from an EMBL/GenBank/DDBJ whole genome shotgun (WGS) entry which is preliminary data.</text>
</comment>
<evidence type="ECO:0000313" key="2">
    <source>
        <dbReference type="Proteomes" id="UP000238479"/>
    </source>
</evidence>
<dbReference type="Gramene" id="PRQ38094">
    <property type="protein sequence ID" value="PRQ38094"/>
    <property type="gene ID" value="RchiOBHm_Chr4g0409971"/>
</dbReference>
<reference evidence="1 2" key="1">
    <citation type="journal article" date="2018" name="Nat. Genet.">
        <title>The Rosa genome provides new insights in the design of modern roses.</title>
        <authorList>
            <person name="Bendahmane M."/>
        </authorList>
    </citation>
    <scope>NUCLEOTIDE SEQUENCE [LARGE SCALE GENOMIC DNA]</scope>
    <source>
        <strain evidence="2">cv. Old Blush</strain>
    </source>
</reference>
<dbReference type="EMBL" id="PDCK01000042">
    <property type="protein sequence ID" value="PRQ38094.1"/>
    <property type="molecule type" value="Genomic_DNA"/>
</dbReference>
<dbReference type="AlphaFoldDB" id="A0A2P6QVA7"/>
<sequence>MKYTRLASLPEVWLDWEEGVTVVGKRLDRHAKDGVKLLTKRHFFEEVVITPPTRYYKLSQSIVP</sequence>
<accession>A0A2P6QVA7</accession>
<organism evidence="1 2">
    <name type="scientific">Rosa chinensis</name>
    <name type="common">China rose</name>
    <dbReference type="NCBI Taxonomy" id="74649"/>
    <lineage>
        <taxon>Eukaryota</taxon>
        <taxon>Viridiplantae</taxon>
        <taxon>Streptophyta</taxon>
        <taxon>Embryophyta</taxon>
        <taxon>Tracheophyta</taxon>
        <taxon>Spermatophyta</taxon>
        <taxon>Magnoliopsida</taxon>
        <taxon>eudicotyledons</taxon>
        <taxon>Gunneridae</taxon>
        <taxon>Pentapetalae</taxon>
        <taxon>rosids</taxon>
        <taxon>fabids</taxon>
        <taxon>Rosales</taxon>
        <taxon>Rosaceae</taxon>
        <taxon>Rosoideae</taxon>
        <taxon>Rosoideae incertae sedis</taxon>
        <taxon>Rosa</taxon>
    </lineage>
</organism>
<gene>
    <name evidence="1" type="ORF">RchiOBHm_Chr4g0409971</name>
</gene>
<proteinExistence type="predicted"/>
<evidence type="ECO:0000313" key="1">
    <source>
        <dbReference type="EMBL" id="PRQ38094.1"/>
    </source>
</evidence>